<dbReference type="InterPro" id="IPR036523">
    <property type="entry name" value="SurE-like_sf"/>
</dbReference>
<evidence type="ECO:0000313" key="12">
    <source>
        <dbReference type="EMBL" id="VFK68789.1"/>
    </source>
</evidence>
<reference evidence="12" key="1">
    <citation type="submission" date="2019-02" db="EMBL/GenBank/DDBJ databases">
        <authorList>
            <person name="Gruber-Vodicka R. H."/>
            <person name="Seah K. B. B."/>
        </authorList>
    </citation>
    <scope>NUCLEOTIDE SEQUENCE</scope>
    <source>
        <strain evidence="12">BECK_BY19</strain>
        <strain evidence="11">BECK_BY8</strain>
    </source>
</reference>
<evidence type="ECO:0000256" key="5">
    <source>
        <dbReference type="ARBA" id="ARBA00022490"/>
    </source>
</evidence>
<keyword evidence="5 9" id="KW-0963">Cytoplasm</keyword>
<comment type="function">
    <text evidence="9">Nucleotidase that shows phosphatase activity on nucleoside 5'-monophosphates.</text>
</comment>
<dbReference type="FunFam" id="3.40.1210.10:FF:000001">
    <property type="entry name" value="5'/3'-nucleotidase SurE"/>
    <property type="match status" value="1"/>
</dbReference>
<protein>
    <recommendedName>
        <fullName evidence="9">5'-nucleotidase SurE</fullName>
        <ecNumber evidence="9">3.1.3.5</ecNumber>
    </recommendedName>
    <alternativeName>
        <fullName evidence="9">Nucleoside 5'-monophosphate phosphohydrolase</fullName>
    </alternativeName>
</protein>
<keyword evidence="6 9" id="KW-0479">Metal-binding</keyword>
<dbReference type="GO" id="GO:0046872">
    <property type="term" value="F:metal ion binding"/>
    <property type="evidence" value="ECO:0007669"/>
    <property type="project" value="UniProtKB-UniRule"/>
</dbReference>
<comment type="catalytic activity">
    <reaction evidence="1 9">
        <text>a ribonucleoside 5'-phosphate + H2O = a ribonucleoside + phosphate</text>
        <dbReference type="Rhea" id="RHEA:12484"/>
        <dbReference type="ChEBI" id="CHEBI:15377"/>
        <dbReference type="ChEBI" id="CHEBI:18254"/>
        <dbReference type="ChEBI" id="CHEBI:43474"/>
        <dbReference type="ChEBI" id="CHEBI:58043"/>
        <dbReference type="EC" id="3.1.3.5"/>
    </reaction>
</comment>
<evidence type="ECO:0000256" key="7">
    <source>
        <dbReference type="ARBA" id="ARBA00022741"/>
    </source>
</evidence>
<dbReference type="GO" id="GO:0008253">
    <property type="term" value="F:5'-nucleotidase activity"/>
    <property type="evidence" value="ECO:0007669"/>
    <property type="project" value="UniProtKB-UniRule"/>
</dbReference>
<evidence type="ECO:0000256" key="3">
    <source>
        <dbReference type="ARBA" id="ARBA00004496"/>
    </source>
</evidence>
<evidence type="ECO:0000256" key="4">
    <source>
        <dbReference type="ARBA" id="ARBA00011062"/>
    </source>
</evidence>
<evidence type="ECO:0000256" key="6">
    <source>
        <dbReference type="ARBA" id="ARBA00022723"/>
    </source>
</evidence>
<dbReference type="PANTHER" id="PTHR30457">
    <property type="entry name" value="5'-NUCLEOTIDASE SURE"/>
    <property type="match status" value="1"/>
</dbReference>
<dbReference type="Gene3D" id="3.40.1210.10">
    <property type="entry name" value="Survival protein SurE-like phosphatase/nucleotidase"/>
    <property type="match status" value="1"/>
</dbReference>
<evidence type="ECO:0000256" key="9">
    <source>
        <dbReference type="HAMAP-Rule" id="MF_00060"/>
    </source>
</evidence>
<comment type="similarity">
    <text evidence="4 9">Belongs to the SurE nucleotidase family.</text>
</comment>
<feature type="binding site" evidence="9">
    <location>
        <position position="9"/>
    </location>
    <ligand>
        <name>a divalent metal cation</name>
        <dbReference type="ChEBI" id="CHEBI:60240"/>
    </ligand>
</feature>
<dbReference type="PANTHER" id="PTHR30457:SF12">
    <property type="entry name" value="5'_3'-NUCLEOTIDASE SURE"/>
    <property type="match status" value="1"/>
</dbReference>
<dbReference type="NCBIfam" id="NF001490">
    <property type="entry name" value="PRK00346.1-4"/>
    <property type="match status" value="1"/>
</dbReference>
<dbReference type="GO" id="GO:0004309">
    <property type="term" value="F:exopolyphosphatase activity"/>
    <property type="evidence" value="ECO:0007669"/>
    <property type="project" value="TreeGrafter"/>
</dbReference>
<organism evidence="12">
    <name type="scientific">Candidatus Kentrum sp. UNK</name>
    <dbReference type="NCBI Taxonomy" id="2126344"/>
    <lineage>
        <taxon>Bacteria</taxon>
        <taxon>Pseudomonadati</taxon>
        <taxon>Pseudomonadota</taxon>
        <taxon>Gammaproteobacteria</taxon>
        <taxon>Candidatus Kentrum</taxon>
    </lineage>
</organism>
<dbReference type="GO" id="GO:0005737">
    <property type="term" value="C:cytoplasm"/>
    <property type="evidence" value="ECO:0007669"/>
    <property type="project" value="UniProtKB-SubCell"/>
</dbReference>
<dbReference type="EC" id="3.1.3.5" evidence="9"/>
<dbReference type="InterPro" id="IPR030048">
    <property type="entry name" value="SurE"/>
</dbReference>
<dbReference type="NCBIfam" id="NF001489">
    <property type="entry name" value="PRK00346.1-3"/>
    <property type="match status" value="1"/>
</dbReference>
<evidence type="ECO:0000259" key="10">
    <source>
        <dbReference type="Pfam" id="PF01975"/>
    </source>
</evidence>
<comment type="subcellular location">
    <subcellularLocation>
        <location evidence="3 9">Cytoplasm</location>
    </subcellularLocation>
</comment>
<comment type="cofactor">
    <cofactor evidence="2">
        <name>Mg(2+)</name>
        <dbReference type="ChEBI" id="CHEBI:18420"/>
    </cofactor>
</comment>
<dbReference type="GO" id="GO:0008254">
    <property type="term" value="F:3'-nucleotidase activity"/>
    <property type="evidence" value="ECO:0007669"/>
    <property type="project" value="TreeGrafter"/>
</dbReference>
<evidence type="ECO:0000256" key="8">
    <source>
        <dbReference type="ARBA" id="ARBA00022801"/>
    </source>
</evidence>
<feature type="binding site" evidence="9">
    <location>
        <position position="39"/>
    </location>
    <ligand>
        <name>a divalent metal cation</name>
        <dbReference type="ChEBI" id="CHEBI:60240"/>
    </ligand>
</feature>
<dbReference type="Pfam" id="PF01975">
    <property type="entry name" value="SurE"/>
    <property type="match status" value="1"/>
</dbReference>
<dbReference type="AlphaFoldDB" id="A0A451ARV8"/>
<dbReference type="SUPFAM" id="SSF64167">
    <property type="entry name" value="SurE-like"/>
    <property type="match status" value="1"/>
</dbReference>
<feature type="domain" description="Survival protein SurE-like phosphatase/nucleotidase" evidence="10">
    <location>
        <begin position="3"/>
        <end position="186"/>
    </location>
</feature>
<dbReference type="EMBL" id="CAADGD010000006">
    <property type="protein sequence ID" value="VFK68789.1"/>
    <property type="molecule type" value="Genomic_DNA"/>
</dbReference>
<feature type="binding site" evidence="9">
    <location>
        <position position="8"/>
    </location>
    <ligand>
        <name>a divalent metal cation</name>
        <dbReference type="ChEBI" id="CHEBI:60240"/>
    </ligand>
</feature>
<gene>
    <name evidence="9" type="primary">surE</name>
    <name evidence="11" type="ORF">BECKUNK1418G_GA0071005_100835</name>
    <name evidence="12" type="ORF">BECKUNK1418H_GA0071006_100620</name>
</gene>
<comment type="cofactor">
    <cofactor evidence="9">
        <name>a divalent metal cation</name>
        <dbReference type="ChEBI" id="CHEBI:60240"/>
    </cofactor>
    <text evidence="9">Binds 1 divalent metal cation per subunit.</text>
</comment>
<keyword evidence="8 9" id="KW-0378">Hydrolase</keyword>
<evidence type="ECO:0000256" key="1">
    <source>
        <dbReference type="ARBA" id="ARBA00000815"/>
    </source>
</evidence>
<accession>A0A451ARV8</accession>
<evidence type="ECO:0000256" key="2">
    <source>
        <dbReference type="ARBA" id="ARBA00001946"/>
    </source>
</evidence>
<evidence type="ECO:0000313" key="11">
    <source>
        <dbReference type="EMBL" id="VFK59693.1"/>
    </source>
</evidence>
<dbReference type="InterPro" id="IPR002828">
    <property type="entry name" value="SurE-like_Pase/nucleotidase"/>
</dbReference>
<dbReference type="EMBL" id="CAADFZ010000008">
    <property type="protein sequence ID" value="VFK59693.1"/>
    <property type="molecule type" value="Genomic_DNA"/>
</dbReference>
<keyword evidence="7 9" id="KW-0547">Nucleotide-binding</keyword>
<feature type="binding site" evidence="9">
    <location>
        <position position="91"/>
    </location>
    <ligand>
        <name>a divalent metal cation</name>
        <dbReference type="ChEBI" id="CHEBI:60240"/>
    </ligand>
</feature>
<dbReference type="HAMAP" id="MF_00060">
    <property type="entry name" value="SurE"/>
    <property type="match status" value="1"/>
</dbReference>
<dbReference type="NCBIfam" id="TIGR00087">
    <property type="entry name" value="surE"/>
    <property type="match status" value="1"/>
</dbReference>
<proteinExistence type="inferred from homology"/>
<dbReference type="GO" id="GO:0000166">
    <property type="term" value="F:nucleotide binding"/>
    <property type="evidence" value="ECO:0007669"/>
    <property type="project" value="UniProtKB-KW"/>
</dbReference>
<sequence length="256" mass="27276">MRILLSNDDGYLAPGLVCLAEELSSFADITVVAPDRNRSGASNSLTVDNPVRIARAANGFIYVDGTPTDCVHLAITALMEEKPDIVVSGINRGRNLGDVLLYSGTVAAAMEGCSLGFPAIAVSMEGEEPAHYETAARVIRSLLVRSAKHDLASLFPANTMLNINVPDVAYGDLRGFEVTRLSHEHKAERAIAGTDPLGRPIYWVGPAGGPDHDAGPGTDFFALAHKRVSITPILVELTNESALGSVSAWIKEVEWN</sequence>
<name>A0A451ARV8_9GAMM</name>